<feature type="compositionally biased region" description="Low complexity" evidence="1">
    <location>
        <begin position="100"/>
        <end position="112"/>
    </location>
</feature>
<evidence type="ECO:0000256" key="2">
    <source>
        <dbReference type="SAM" id="Phobius"/>
    </source>
</evidence>
<dbReference type="Proteomes" id="UP000663879">
    <property type="component" value="Unassembled WGS sequence"/>
</dbReference>
<sequence length="173" mass="19160">MDFAVLFFFTKKIKSSFETDTLEDDYHVVVSSTQNQNFDETPQKITTNTVFGTVVDSSTKTNDDTTSNGENHPSTTSETVVNSSTKTNDDTTSDEGNHPSTTSETVVNSSTKTNDDTTSDDGNHPSTPKGKFNPISSHEIFDYFFNSSQKSYLFSSNILASTIMFSILFVKFF</sequence>
<keyword evidence="2" id="KW-0472">Membrane</keyword>
<keyword evidence="4" id="KW-1185">Reference proteome</keyword>
<protein>
    <submittedName>
        <fullName evidence="3">Uncharacterized protein</fullName>
    </submittedName>
</protein>
<comment type="caution">
    <text evidence="3">The sequence shown here is derived from an EMBL/GenBank/DDBJ whole genome shotgun (WGS) entry which is preliminary data.</text>
</comment>
<accession>A0A814CK10</accession>
<evidence type="ECO:0000256" key="1">
    <source>
        <dbReference type="SAM" id="MobiDB-lite"/>
    </source>
</evidence>
<name>A0A814CK10_9BILA</name>
<gene>
    <name evidence="3" type="ORF">OXX778_LOCUS13433</name>
</gene>
<feature type="compositionally biased region" description="Low complexity" evidence="1">
    <location>
        <begin position="55"/>
        <end position="86"/>
    </location>
</feature>
<keyword evidence="2" id="KW-0812">Transmembrane</keyword>
<feature type="transmembrane region" description="Helical" evidence="2">
    <location>
        <begin position="152"/>
        <end position="170"/>
    </location>
</feature>
<dbReference type="AlphaFoldDB" id="A0A814CK10"/>
<proteinExistence type="predicted"/>
<evidence type="ECO:0000313" key="4">
    <source>
        <dbReference type="Proteomes" id="UP000663879"/>
    </source>
</evidence>
<dbReference type="EMBL" id="CAJNOC010002578">
    <property type="protein sequence ID" value="CAF0941115.1"/>
    <property type="molecule type" value="Genomic_DNA"/>
</dbReference>
<feature type="region of interest" description="Disordered" evidence="1">
    <location>
        <begin position="55"/>
        <end position="133"/>
    </location>
</feature>
<keyword evidence="2" id="KW-1133">Transmembrane helix</keyword>
<evidence type="ECO:0000313" key="3">
    <source>
        <dbReference type="EMBL" id="CAF0941115.1"/>
    </source>
</evidence>
<reference evidence="3" key="1">
    <citation type="submission" date="2021-02" db="EMBL/GenBank/DDBJ databases">
        <authorList>
            <person name="Nowell W R."/>
        </authorList>
    </citation>
    <scope>NUCLEOTIDE SEQUENCE</scope>
    <source>
        <strain evidence="3">Ploen Becks lab</strain>
    </source>
</reference>
<organism evidence="3 4">
    <name type="scientific">Brachionus calyciflorus</name>
    <dbReference type="NCBI Taxonomy" id="104777"/>
    <lineage>
        <taxon>Eukaryota</taxon>
        <taxon>Metazoa</taxon>
        <taxon>Spiralia</taxon>
        <taxon>Gnathifera</taxon>
        <taxon>Rotifera</taxon>
        <taxon>Eurotatoria</taxon>
        <taxon>Monogononta</taxon>
        <taxon>Pseudotrocha</taxon>
        <taxon>Ploima</taxon>
        <taxon>Brachionidae</taxon>
        <taxon>Brachionus</taxon>
    </lineage>
</organism>